<evidence type="ECO:0000313" key="1">
    <source>
        <dbReference type="EMBL" id="KAA9007278.1"/>
    </source>
</evidence>
<dbReference type="Proteomes" id="UP000367750">
    <property type="component" value="Unassembled WGS sequence"/>
</dbReference>
<reference evidence="1 2" key="1">
    <citation type="submission" date="2019-09" db="EMBL/GenBank/DDBJ databases">
        <title>Bacillus ochoae sp. nov., Paenibacillus whitsoniae sp. nov., Paenibacillus spiritus sp. nov. Isolated from the Mars Exploration Rover during spacecraft assembly.</title>
        <authorList>
            <person name="Seuylemezian A."/>
            <person name="Vaishampayan P."/>
        </authorList>
    </citation>
    <scope>NUCLEOTIDE SEQUENCE [LARGE SCALE GENOMIC DNA]</scope>
    <source>
        <strain evidence="1 2">MER_111</strain>
    </source>
</reference>
<dbReference type="Pfam" id="PF26325">
    <property type="entry name" value="YhjD"/>
    <property type="match status" value="1"/>
</dbReference>
<dbReference type="OrthoDB" id="2910298at2"/>
<dbReference type="InterPro" id="IPR058600">
    <property type="entry name" value="YhjD-like"/>
</dbReference>
<keyword evidence="2" id="KW-1185">Reference proteome</keyword>
<dbReference type="RefSeq" id="WP_150456568.1">
    <property type="nucleotide sequence ID" value="NZ_VYKK01000004.1"/>
</dbReference>
<protein>
    <submittedName>
        <fullName evidence="1">Uncharacterized protein</fullName>
    </submittedName>
</protein>
<evidence type="ECO:0000313" key="2">
    <source>
        <dbReference type="Proteomes" id="UP000367750"/>
    </source>
</evidence>
<organism evidence="1 2">
    <name type="scientific">Paenibacillus spiritus</name>
    <dbReference type="NCBI Taxonomy" id="2496557"/>
    <lineage>
        <taxon>Bacteria</taxon>
        <taxon>Bacillati</taxon>
        <taxon>Bacillota</taxon>
        <taxon>Bacilli</taxon>
        <taxon>Bacillales</taxon>
        <taxon>Paenibacillaceae</taxon>
        <taxon>Paenibacillus</taxon>
    </lineage>
</organism>
<dbReference type="AlphaFoldDB" id="A0A5J5GHU9"/>
<name>A0A5J5GHU9_9BACL</name>
<sequence>MRMPVDAELELIKWHVIYPFLLDVLQDNMDITFNSNMRFRELFVCHMEMLMDKVSQEQVIVRKHLRTAGIKVFDAEWNKTEIRVGYLCR</sequence>
<comment type="caution">
    <text evidence="1">The sequence shown here is derived from an EMBL/GenBank/DDBJ whole genome shotgun (WGS) entry which is preliminary data.</text>
</comment>
<accession>A0A5J5GHU9</accession>
<proteinExistence type="predicted"/>
<gene>
    <name evidence="1" type="ORF">F4V43_01980</name>
</gene>
<dbReference type="EMBL" id="VYKK01000004">
    <property type="protein sequence ID" value="KAA9007278.1"/>
    <property type="molecule type" value="Genomic_DNA"/>
</dbReference>